<protein>
    <submittedName>
        <fullName evidence="7">Uncharacterized protein</fullName>
    </submittedName>
</protein>
<feature type="compositionally biased region" description="Basic and acidic residues" evidence="5">
    <location>
        <begin position="195"/>
        <end position="213"/>
    </location>
</feature>
<feature type="transmembrane region" description="Helical" evidence="6">
    <location>
        <begin position="702"/>
        <end position="723"/>
    </location>
</feature>
<dbReference type="FunFam" id="1.20.1250.20:FF:000396">
    <property type="entry name" value="MFS general substrate transporter"/>
    <property type="match status" value="1"/>
</dbReference>
<proteinExistence type="predicted"/>
<gene>
    <name evidence="7" type="ORF">G7Y89_g8461</name>
</gene>
<feature type="compositionally biased region" description="Low complexity" evidence="5">
    <location>
        <begin position="254"/>
        <end position="270"/>
    </location>
</feature>
<feature type="transmembrane region" description="Helical" evidence="6">
    <location>
        <begin position="358"/>
        <end position="377"/>
    </location>
</feature>
<sequence>MQLGDHCFRSLDDGTEGMLQRQRHHGALKGGFRVQIRLHSSPSRALFAQDRLSEQPHAQAGMRHAVRQVAVATMGRDNGMKDQTLATTLGRRVIGSESHSHPRVTPFPTPLTHRPAETPGEIQSRDMCKQLLRARINLEKGLTAFTQRGYRHKHSSRPSTLNSSAETMSSGDQQQNGFVARILQKPRSFFGRNTTSEEDKKEEIEASSDEERTRRPRKWSMGILNDHITYEVPGSILLLTETNQPLGLRHAHARASASSLPPQPALSPAASRRHSRHEPSQHIKKTTADGAIILDPQPEDSHNDPLNWPTWRRDAALLSLGLYCMMGGGMTPILAAGFTNVASTYNVTVPQVALTTGLYMMGLGVGSVFASPTAILYGKRPVYLGSALLFIATAVWVVAIVVGFCGILLFLFVPESFWDRTPRPRMIASKTSNIHIDGNNGESSGITSPASPMVEVPSQGLTSIERPPLSQRPSMSQRASLNVHIGFAEDLEKQIDGAHNGPADDPKIMSGMSSSTLCPDLTVEEAVPSQNDHIRHLDAGTSTVRRDLSTERPYPGHDPRISFTTTIDEAVPLSQRYTNLLRHGPKKTFAQHMKPYGGRLTHDKWLRVALRPFILFAYPAVLWSSGVYACSIGWLIVLSESVAVIYRSKNTYNFSALSTGLIYLSPFIGGILGTAVAGKVSDIIVRAMSKRNGGLYEPEFRLVMALPVAVATVIGLMGFGWSAQEHDAWIVPTLFFGVISFGCSLGSTTAITFCVDSYRQYAGEALVTLNFSKNIFHGLVFSLFFANWLEKDGSRTVFIWLGVIQLVLMAFSIPMFALALYITSEAFLDSMGWEGLDAHRIRDEAQVSSRQSHTSRDRGSRFRGRNKTLGNIPKHQVQRNIKIRQTICESTMDVLLLLSPEVVAEVREDLRRDWFITENDEYRLELEHIWSLPNPLHPNHKMLELDSIQNPRKRGREIPYIDTWKEYLFYNKTTVFYWTQSATNMVGRNGPVILGGIWNAWSDALGRAPQIQLDEFFAVPVSVKEEYAKTVPGILRAHGHICAQVRKTVKENNRANALIKLCKPWPNPRYFKLHPICEALIVVFDEYKSVATEKHADGFRHYDDVAQNQSIILTRTGHENGLSAPISFESLKGKALPLARSEDMGTIDVIRIPLQVGVHFVANLLLREEAAFPESVVTGPHISREPDHPFMKWEREAQDYGEERLAYAQAQGKIEPFTTVAAVKKAVLHHRVDIYPLENYAPYPFRLGWV</sequence>
<dbReference type="Pfam" id="PF07690">
    <property type="entry name" value="MFS_1"/>
    <property type="match status" value="1"/>
</dbReference>
<feature type="region of interest" description="Disordered" evidence="5">
    <location>
        <begin position="96"/>
        <end position="121"/>
    </location>
</feature>
<evidence type="ECO:0000256" key="4">
    <source>
        <dbReference type="ARBA" id="ARBA00023136"/>
    </source>
</evidence>
<feature type="transmembrane region" description="Helical" evidence="6">
    <location>
        <begin position="613"/>
        <end position="637"/>
    </location>
</feature>
<keyword evidence="4 6" id="KW-0472">Membrane</keyword>
<feature type="region of interest" description="Disordered" evidence="5">
    <location>
        <begin position="148"/>
        <end position="215"/>
    </location>
</feature>
<feature type="transmembrane region" description="Helical" evidence="6">
    <location>
        <begin position="729"/>
        <end position="755"/>
    </location>
</feature>
<dbReference type="InterPro" id="IPR011701">
    <property type="entry name" value="MFS"/>
</dbReference>
<evidence type="ECO:0000313" key="7">
    <source>
        <dbReference type="EMBL" id="KAF4629683.1"/>
    </source>
</evidence>
<keyword evidence="8" id="KW-1185">Reference proteome</keyword>
<dbReference type="Proteomes" id="UP000566819">
    <property type="component" value="Unassembled WGS sequence"/>
</dbReference>
<dbReference type="AlphaFoldDB" id="A0A8H4W0L0"/>
<keyword evidence="2 6" id="KW-0812">Transmembrane</keyword>
<keyword evidence="3 6" id="KW-1133">Transmembrane helix</keyword>
<evidence type="ECO:0000313" key="8">
    <source>
        <dbReference type="Proteomes" id="UP000566819"/>
    </source>
</evidence>
<feature type="transmembrane region" description="Helical" evidence="6">
    <location>
        <begin position="657"/>
        <end position="681"/>
    </location>
</feature>
<dbReference type="Gene3D" id="1.20.1250.20">
    <property type="entry name" value="MFS general substrate transporter like domains"/>
    <property type="match status" value="1"/>
</dbReference>
<dbReference type="PANTHER" id="PTHR23502:SF4">
    <property type="entry name" value="MAJOR FACILITATOR SUPERFAMILY (MFS) PROFILE DOMAIN-CONTAINING PROTEIN-RELATED"/>
    <property type="match status" value="1"/>
</dbReference>
<dbReference type="InterPro" id="IPR036259">
    <property type="entry name" value="MFS_trans_sf"/>
</dbReference>
<evidence type="ECO:0000256" key="3">
    <source>
        <dbReference type="ARBA" id="ARBA00022989"/>
    </source>
</evidence>
<reference evidence="7 8" key="1">
    <citation type="submission" date="2020-03" db="EMBL/GenBank/DDBJ databases">
        <title>Draft Genome Sequence of Cudoniella acicularis.</title>
        <authorList>
            <person name="Buettner E."/>
            <person name="Kellner H."/>
        </authorList>
    </citation>
    <scope>NUCLEOTIDE SEQUENCE [LARGE SCALE GENOMIC DNA]</scope>
    <source>
        <strain evidence="7 8">DSM 108380</strain>
    </source>
</reference>
<dbReference type="PANTHER" id="PTHR23502">
    <property type="entry name" value="MAJOR FACILITATOR SUPERFAMILY"/>
    <property type="match status" value="1"/>
</dbReference>
<evidence type="ECO:0000256" key="1">
    <source>
        <dbReference type="ARBA" id="ARBA00004141"/>
    </source>
</evidence>
<dbReference type="EMBL" id="JAAMPI010000642">
    <property type="protein sequence ID" value="KAF4629683.1"/>
    <property type="molecule type" value="Genomic_DNA"/>
</dbReference>
<organism evidence="7 8">
    <name type="scientific">Cudoniella acicularis</name>
    <dbReference type="NCBI Taxonomy" id="354080"/>
    <lineage>
        <taxon>Eukaryota</taxon>
        <taxon>Fungi</taxon>
        <taxon>Dikarya</taxon>
        <taxon>Ascomycota</taxon>
        <taxon>Pezizomycotina</taxon>
        <taxon>Leotiomycetes</taxon>
        <taxon>Helotiales</taxon>
        <taxon>Tricladiaceae</taxon>
        <taxon>Cudoniella</taxon>
    </lineage>
</organism>
<name>A0A8H4W0L0_9HELO</name>
<feature type="region of interest" description="Disordered" evidence="5">
    <location>
        <begin position="844"/>
        <end position="867"/>
    </location>
</feature>
<dbReference type="GO" id="GO:0005886">
    <property type="term" value="C:plasma membrane"/>
    <property type="evidence" value="ECO:0007669"/>
    <property type="project" value="TreeGrafter"/>
</dbReference>
<feature type="transmembrane region" description="Helical" evidence="6">
    <location>
        <begin position="798"/>
        <end position="822"/>
    </location>
</feature>
<evidence type="ECO:0000256" key="6">
    <source>
        <dbReference type="SAM" id="Phobius"/>
    </source>
</evidence>
<dbReference type="GO" id="GO:0022857">
    <property type="term" value="F:transmembrane transporter activity"/>
    <property type="evidence" value="ECO:0007669"/>
    <property type="project" value="InterPro"/>
</dbReference>
<comment type="caution">
    <text evidence="7">The sequence shown here is derived from an EMBL/GenBank/DDBJ whole genome shotgun (WGS) entry which is preliminary data.</text>
</comment>
<feature type="compositionally biased region" description="Polar residues" evidence="5">
    <location>
        <begin position="157"/>
        <end position="177"/>
    </location>
</feature>
<feature type="region of interest" description="Disordered" evidence="5">
    <location>
        <begin position="249"/>
        <end position="289"/>
    </location>
</feature>
<feature type="transmembrane region" description="Helical" evidence="6">
    <location>
        <begin position="315"/>
        <end position="338"/>
    </location>
</feature>
<accession>A0A8H4W0L0</accession>
<dbReference type="SUPFAM" id="SSF103473">
    <property type="entry name" value="MFS general substrate transporter"/>
    <property type="match status" value="1"/>
</dbReference>
<dbReference type="OrthoDB" id="5235440at2759"/>
<evidence type="ECO:0000256" key="5">
    <source>
        <dbReference type="SAM" id="MobiDB-lite"/>
    </source>
</evidence>
<evidence type="ECO:0000256" key="2">
    <source>
        <dbReference type="ARBA" id="ARBA00022692"/>
    </source>
</evidence>
<feature type="transmembrane region" description="Helical" evidence="6">
    <location>
        <begin position="383"/>
        <end position="413"/>
    </location>
</feature>
<comment type="subcellular location">
    <subcellularLocation>
        <location evidence="1">Membrane</location>
        <topology evidence="1">Multi-pass membrane protein</topology>
    </subcellularLocation>
</comment>
<dbReference type="Gene3D" id="1.20.1720.10">
    <property type="entry name" value="Multidrug resistance protein D"/>
    <property type="match status" value="1"/>
</dbReference>